<accession>A0A5C4RRV6</accession>
<name>A0A5C4RRV6_9GAMM</name>
<dbReference type="Pfam" id="PF00990">
    <property type="entry name" value="GGDEF"/>
    <property type="match status" value="1"/>
</dbReference>
<feature type="transmembrane region" description="Helical" evidence="4">
    <location>
        <begin position="227"/>
        <end position="247"/>
    </location>
</feature>
<keyword evidence="7" id="KW-1185">Reference proteome</keyword>
<keyword evidence="4" id="KW-0472">Membrane</keyword>
<dbReference type="FunFam" id="3.30.70.270:FF:000001">
    <property type="entry name" value="Diguanylate cyclase domain protein"/>
    <property type="match status" value="1"/>
</dbReference>
<dbReference type="SUPFAM" id="SSF55073">
    <property type="entry name" value="Nucleotide cyclase"/>
    <property type="match status" value="1"/>
</dbReference>
<feature type="transmembrane region" description="Helical" evidence="4">
    <location>
        <begin position="73"/>
        <end position="90"/>
    </location>
</feature>
<dbReference type="InterPro" id="IPR043128">
    <property type="entry name" value="Rev_trsase/Diguanyl_cyclase"/>
</dbReference>
<comment type="catalytic activity">
    <reaction evidence="3">
        <text>2 GTP = 3',3'-c-di-GMP + 2 diphosphate</text>
        <dbReference type="Rhea" id="RHEA:24898"/>
        <dbReference type="ChEBI" id="CHEBI:33019"/>
        <dbReference type="ChEBI" id="CHEBI:37565"/>
        <dbReference type="ChEBI" id="CHEBI:58805"/>
        <dbReference type="EC" id="2.7.7.65"/>
    </reaction>
</comment>
<dbReference type="InterPro" id="IPR029787">
    <property type="entry name" value="Nucleotide_cyclase"/>
</dbReference>
<dbReference type="PANTHER" id="PTHR45138:SF9">
    <property type="entry name" value="DIGUANYLATE CYCLASE DGCM-RELATED"/>
    <property type="match status" value="1"/>
</dbReference>
<dbReference type="AlphaFoldDB" id="A0A5C4RRV6"/>
<evidence type="ECO:0000256" key="2">
    <source>
        <dbReference type="ARBA" id="ARBA00012528"/>
    </source>
</evidence>
<organism evidence="6 7">
    <name type="scientific">Arenimonas terrae</name>
    <dbReference type="NCBI Taxonomy" id="2546226"/>
    <lineage>
        <taxon>Bacteria</taxon>
        <taxon>Pseudomonadati</taxon>
        <taxon>Pseudomonadota</taxon>
        <taxon>Gammaproteobacteria</taxon>
        <taxon>Lysobacterales</taxon>
        <taxon>Lysobacteraceae</taxon>
        <taxon>Arenimonas</taxon>
    </lineage>
</organism>
<comment type="cofactor">
    <cofactor evidence="1">
        <name>Mg(2+)</name>
        <dbReference type="ChEBI" id="CHEBI:18420"/>
    </cofactor>
</comment>
<dbReference type="PROSITE" id="PS50887">
    <property type="entry name" value="GGDEF"/>
    <property type="match status" value="1"/>
</dbReference>
<evidence type="ECO:0000256" key="3">
    <source>
        <dbReference type="ARBA" id="ARBA00034247"/>
    </source>
</evidence>
<protein>
    <recommendedName>
        <fullName evidence="2">diguanylate cyclase</fullName>
        <ecNumber evidence="2">2.7.7.65</ecNumber>
    </recommendedName>
</protein>
<feature type="transmembrane region" description="Helical" evidence="4">
    <location>
        <begin position="102"/>
        <end position="121"/>
    </location>
</feature>
<evidence type="ECO:0000256" key="4">
    <source>
        <dbReference type="SAM" id="Phobius"/>
    </source>
</evidence>
<feature type="transmembrane region" description="Helical" evidence="4">
    <location>
        <begin position="133"/>
        <end position="152"/>
    </location>
</feature>
<evidence type="ECO:0000259" key="5">
    <source>
        <dbReference type="PROSITE" id="PS50887"/>
    </source>
</evidence>
<dbReference type="OrthoDB" id="9803824at2"/>
<evidence type="ECO:0000313" key="6">
    <source>
        <dbReference type="EMBL" id="TNJ33297.1"/>
    </source>
</evidence>
<dbReference type="SMART" id="SM00267">
    <property type="entry name" value="GGDEF"/>
    <property type="match status" value="1"/>
</dbReference>
<keyword evidence="4" id="KW-0812">Transmembrane</keyword>
<dbReference type="EC" id="2.7.7.65" evidence="2"/>
<dbReference type="PANTHER" id="PTHR45138">
    <property type="entry name" value="REGULATORY COMPONENTS OF SENSORY TRANSDUCTION SYSTEM"/>
    <property type="match status" value="1"/>
</dbReference>
<evidence type="ECO:0000256" key="1">
    <source>
        <dbReference type="ARBA" id="ARBA00001946"/>
    </source>
</evidence>
<dbReference type="InterPro" id="IPR050469">
    <property type="entry name" value="Diguanylate_Cyclase"/>
</dbReference>
<dbReference type="GO" id="GO:0052621">
    <property type="term" value="F:diguanylate cyclase activity"/>
    <property type="evidence" value="ECO:0007669"/>
    <property type="project" value="UniProtKB-EC"/>
</dbReference>
<gene>
    <name evidence="6" type="ORF">E1B00_13455</name>
</gene>
<feature type="transmembrane region" description="Helical" evidence="4">
    <location>
        <begin position="158"/>
        <end position="180"/>
    </location>
</feature>
<sequence length="424" mass="45520">METAGRGEIDVNHTRLPPAGFSLGTGGQWPGHGGGMDLDVRSVMLVGVLLSALTVLLLAQAGRAFPVERRRHLRIWTVGLMLHPAAWAMLASRGLVPDTLSIALGNGLLLFGFAEMCRAVRGFQELPEWRGRLWGGVALAVLLLTVFAEWRPNYSARVLVNSTSAMLLLGGIAWALLPALGRGGFSAARLTGIFAALGVAVALWRFAEHALAPRVSGSLLEAGPSDLVVFVYACVGVMFLSLGFVLMHTERAYEDLRRLASVDSLTGVLARSGLADQGLRLIAEARRHGRPLSALLMDMDHFKSVNDSLGHQAGDSLLRHLAERARRVLRGEDALARLGGDEFVALLPNTDAAGARVVAERLREALGQLHMRFHGEEVPAPLSIGVAQLRDDDDSLEALLKRADQAMYRAKRAGGDRVELAPAG</sequence>
<evidence type="ECO:0000313" key="7">
    <source>
        <dbReference type="Proteomes" id="UP000305760"/>
    </source>
</evidence>
<proteinExistence type="predicted"/>
<feature type="transmembrane region" description="Helical" evidence="4">
    <location>
        <begin position="187"/>
        <end position="207"/>
    </location>
</feature>
<dbReference type="InterPro" id="IPR000160">
    <property type="entry name" value="GGDEF_dom"/>
</dbReference>
<dbReference type="EMBL" id="SMDR01000003">
    <property type="protein sequence ID" value="TNJ33297.1"/>
    <property type="molecule type" value="Genomic_DNA"/>
</dbReference>
<dbReference type="NCBIfam" id="TIGR00254">
    <property type="entry name" value="GGDEF"/>
    <property type="match status" value="1"/>
</dbReference>
<feature type="transmembrane region" description="Helical" evidence="4">
    <location>
        <begin position="43"/>
        <end position="61"/>
    </location>
</feature>
<dbReference type="Gene3D" id="3.30.70.270">
    <property type="match status" value="1"/>
</dbReference>
<dbReference type="CDD" id="cd01949">
    <property type="entry name" value="GGDEF"/>
    <property type="match status" value="1"/>
</dbReference>
<keyword evidence="4" id="KW-1133">Transmembrane helix</keyword>
<dbReference type="Proteomes" id="UP000305760">
    <property type="component" value="Unassembled WGS sequence"/>
</dbReference>
<feature type="domain" description="GGDEF" evidence="5">
    <location>
        <begin position="290"/>
        <end position="423"/>
    </location>
</feature>
<comment type="caution">
    <text evidence="6">The sequence shown here is derived from an EMBL/GenBank/DDBJ whole genome shotgun (WGS) entry which is preliminary data.</text>
</comment>
<reference evidence="6 7" key="1">
    <citation type="submission" date="2019-03" db="EMBL/GenBank/DDBJ databases">
        <title>Arenimonas daejeonensis sp. nov., isolated from compost.</title>
        <authorList>
            <person name="Jeon C.O."/>
        </authorList>
    </citation>
    <scope>NUCLEOTIDE SEQUENCE [LARGE SCALE GENOMIC DNA]</scope>
    <source>
        <strain evidence="6 7">R29</strain>
    </source>
</reference>